<comment type="catalytic activity">
    <reaction evidence="1">
        <text>ATP + protein L-histidine = ADP + protein N-phospho-L-histidine.</text>
        <dbReference type="EC" id="2.7.13.3"/>
    </reaction>
</comment>
<dbReference type="Gene3D" id="1.10.287.130">
    <property type="match status" value="1"/>
</dbReference>
<accession>A0A3E0I5C0</accession>
<dbReference type="Pfam" id="PF00512">
    <property type="entry name" value="HisKA"/>
    <property type="match status" value="1"/>
</dbReference>
<evidence type="ECO:0000256" key="2">
    <source>
        <dbReference type="ARBA" id="ARBA00004236"/>
    </source>
</evidence>
<evidence type="ECO:0000313" key="10">
    <source>
        <dbReference type="Proteomes" id="UP000256269"/>
    </source>
</evidence>
<dbReference type="InterPro" id="IPR036097">
    <property type="entry name" value="HisK_dim/P_sf"/>
</dbReference>
<dbReference type="InterPro" id="IPR000014">
    <property type="entry name" value="PAS"/>
</dbReference>
<dbReference type="InterPro" id="IPR004358">
    <property type="entry name" value="Sig_transdc_His_kin-like_C"/>
</dbReference>
<keyword evidence="4" id="KW-0597">Phosphoprotein</keyword>
<dbReference type="PRINTS" id="PR00344">
    <property type="entry name" value="BCTRLSENSOR"/>
</dbReference>
<dbReference type="Gene3D" id="3.30.565.10">
    <property type="entry name" value="Histidine kinase-like ATPase, C-terminal domain"/>
    <property type="match status" value="1"/>
</dbReference>
<dbReference type="GO" id="GO:0005886">
    <property type="term" value="C:plasma membrane"/>
    <property type="evidence" value="ECO:0007669"/>
    <property type="project" value="UniProtKB-SubCell"/>
</dbReference>
<comment type="subcellular location">
    <subcellularLocation>
        <location evidence="2">Cell membrane</location>
    </subcellularLocation>
</comment>
<dbReference type="PANTHER" id="PTHR43047">
    <property type="entry name" value="TWO-COMPONENT HISTIDINE PROTEIN KINASE"/>
    <property type="match status" value="1"/>
</dbReference>
<dbReference type="InterPro" id="IPR035965">
    <property type="entry name" value="PAS-like_dom_sf"/>
</dbReference>
<dbReference type="CDD" id="cd00082">
    <property type="entry name" value="HisKA"/>
    <property type="match status" value="1"/>
</dbReference>
<evidence type="ECO:0000256" key="6">
    <source>
        <dbReference type="ARBA" id="ARBA00022777"/>
    </source>
</evidence>
<dbReference type="Pfam" id="PF02518">
    <property type="entry name" value="HATPase_c"/>
    <property type="match status" value="1"/>
</dbReference>
<name>A0A3E0I5C0_9PSEU</name>
<dbReference type="GO" id="GO:0000155">
    <property type="term" value="F:phosphorelay sensor kinase activity"/>
    <property type="evidence" value="ECO:0007669"/>
    <property type="project" value="InterPro"/>
</dbReference>
<dbReference type="PROSITE" id="PS50109">
    <property type="entry name" value="HIS_KIN"/>
    <property type="match status" value="1"/>
</dbReference>
<evidence type="ECO:0000259" key="8">
    <source>
        <dbReference type="PROSITE" id="PS50109"/>
    </source>
</evidence>
<proteinExistence type="predicted"/>
<dbReference type="InterPro" id="IPR003594">
    <property type="entry name" value="HATPase_dom"/>
</dbReference>
<sequence length="332" mass="36213">MSEFADISRLVITGPADGILAVNRKGVIQLCNKAAEDLFARPADALIGAEFGHPIAPNGVFEIDLILPGGQVRVVEMRIIITTTTGEQLRQAVLRDVTHPDVEYALERQNIVLAVAAHELRSPLAAISLLAHVLRDNETTLARQRRVEIIERIISRTVYAQALVRKLLTASRIDAGGSPVIESVSVFEVVVEQLAEIAQRRDHLRVSVPDGLVAVVDRAEFRQMLTNYLENALSYGEPPVEIAARATAGWIEIRVTDHGPGVPASFVARLFERFSRGPGSERRGEGTGLGLWIVRNLARANGGEAWYEPGHPHGSRFCLRLRQAGVGRAISG</sequence>
<organism evidence="9 10">
    <name type="scientific">Kutzneria buriramensis</name>
    <dbReference type="NCBI Taxonomy" id="1045776"/>
    <lineage>
        <taxon>Bacteria</taxon>
        <taxon>Bacillati</taxon>
        <taxon>Actinomycetota</taxon>
        <taxon>Actinomycetes</taxon>
        <taxon>Pseudonocardiales</taxon>
        <taxon>Pseudonocardiaceae</taxon>
        <taxon>Kutzneria</taxon>
    </lineage>
</organism>
<keyword evidence="5" id="KW-0808">Transferase</keyword>
<dbReference type="OrthoDB" id="340764at2"/>
<dbReference type="Pfam" id="PF00989">
    <property type="entry name" value="PAS"/>
    <property type="match status" value="1"/>
</dbReference>
<dbReference type="InterPro" id="IPR013767">
    <property type="entry name" value="PAS_fold"/>
</dbReference>
<dbReference type="SMART" id="SM00387">
    <property type="entry name" value="HATPase_c"/>
    <property type="match status" value="1"/>
</dbReference>
<keyword evidence="6" id="KW-0418">Kinase</keyword>
<dbReference type="SUPFAM" id="SSF47384">
    <property type="entry name" value="Homodimeric domain of signal transducing histidine kinase"/>
    <property type="match status" value="1"/>
</dbReference>
<reference evidence="9 10" key="1">
    <citation type="submission" date="2018-08" db="EMBL/GenBank/DDBJ databases">
        <title>Genomic Encyclopedia of Archaeal and Bacterial Type Strains, Phase II (KMG-II): from individual species to whole genera.</title>
        <authorList>
            <person name="Goeker M."/>
        </authorList>
    </citation>
    <scope>NUCLEOTIDE SEQUENCE [LARGE SCALE GENOMIC DNA]</scope>
    <source>
        <strain evidence="9 10">DSM 45791</strain>
    </source>
</reference>
<dbReference type="Proteomes" id="UP000256269">
    <property type="component" value="Unassembled WGS sequence"/>
</dbReference>
<dbReference type="EC" id="2.7.13.3" evidence="3"/>
<dbReference type="CDD" id="cd00075">
    <property type="entry name" value="HATPase"/>
    <property type="match status" value="1"/>
</dbReference>
<dbReference type="SUPFAM" id="SSF55785">
    <property type="entry name" value="PYP-like sensor domain (PAS domain)"/>
    <property type="match status" value="1"/>
</dbReference>
<gene>
    <name evidence="9" type="ORF">BCF44_102175</name>
</gene>
<evidence type="ECO:0000256" key="5">
    <source>
        <dbReference type="ARBA" id="ARBA00022679"/>
    </source>
</evidence>
<keyword evidence="7" id="KW-0902">Two-component regulatory system</keyword>
<dbReference type="EMBL" id="QUNO01000002">
    <property type="protein sequence ID" value="REH53954.1"/>
    <property type="molecule type" value="Genomic_DNA"/>
</dbReference>
<dbReference type="SMART" id="SM00388">
    <property type="entry name" value="HisKA"/>
    <property type="match status" value="1"/>
</dbReference>
<evidence type="ECO:0000256" key="7">
    <source>
        <dbReference type="ARBA" id="ARBA00023012"/>
    </source>
</evidence>
<dbReference type="AlphaFoldDB" id="A0A3E0I5C0"/>
<keyword evidence="10" id="KW-1185">Reference proteome</keyword>
<comment type="caution">
    <text evidence="9">The sequence shown here is derived from an EMBL/GenBank/DDBJ whole genome shotgun (WGS) entry which is preliminary data.</text>
</comment>
<dbReference type="RefSeq" id="WP_116173064.1">
    <property type="nucleotide sequence ID" value="NZ_CP144375.1"/>
</dbReference>
<dbReference type="GO" id="GO:0006355">
    <property type="term" value="P:regulation of DNA-templated transcription"/>
    <property type="evidence" value="ECO:0007669"/>
    <property type="project" value="InterPro"/>
</dbReference>
<dbReference type="InterPro" id="IPR005467">
    <property type="entry name" value="His_kinase_dom"/>
</dbReference>
<evidence type="ECO:0000256" key="4">
    <source>
        <dbReference type="ARBA" id="ARBA00022553"/>
    </source>
</evidence>
<dbReference type="CDD" id="cd00130">
    <property type="entry name" value="PAS"/>
    <property type="match status" value="1"/>
</dbReference>
<dbReference type="InterPro" id="IPR003661">
    <property type="entry name" value="HisK_dim/P_dom"/>
</dbReference>
<dbReference type="GO" id="GO:0009927">
    <property type="term" value="F:histidine phosphotransfer kinase activity"/>
    <property type="evidence" value="ECO:0007669"/>
    <property type="project" value="TreeGrafter"/>
</dbReference>
<dbReference type="Gene3D" id="3.30.450.20">
    <property type="entry name" value="PAS domain"/>
    <property type="match status" value="1"/>
</dbReference>
<evidence type="ECO:0000256" key="1">
    <source>
        <dbReference type="ARBA" id="ARBA00000085"/>
    </source>
</evidence>
<dbReference type="InterPro" id="IPR036890">
    <property type="entry name" value="HATPase_C_sf"/>
</dbReference>
<protein>
    <recommendedName>
        <fullName evidence="3">histidine kinase</fullName>
        <ecNumber evidence="3">2.7.13.3</ecNumber>
    </recommendedName>
</protein>
<feature type="domain" description="Histidine kinase" evidence="8">
    <location>
        <begin position="115"/>
        <end position="325"/>
    </location>
</feature>
<dbReference type="SUPFAM" id="SSF55874">
    <property type="entry name" value="ATPase domain of HSP90 chaperone/DNA topoisomerase II/histidine kinase"/>
    <property type="match status" value="1"/>
</dbReference>
<evidence type="ECO:0000313" key="9">
    <source>
        <dbReference type="EMBL" id="REH53954.1"/>
    </source>
</evidence>
<dbReference type="PANTHER" id="PTHR43047:SF72">
    <property type="entry name" value="OSMOSENSING HISTIDINE PROTEIN KINASE SLN1"/>
    <property type="match status" value="1"/>
</dbReference>
<evidence type="ECO:0000256" key="3">
    <source>
        <dbReference type="ARBA" id="ARBA00012438"/>
    </source>
</evidence>